<comment type="catalytic activity">
    <reaction evidence="7">
        <text>[protein-PII]-L-tyrosine + UTP = [protein-PII]-uridylyl-L-tyrosine + diphosphate</text>
        <dbReference type="Rhea" id="RHEA:13673"/>
        <dbReference type="Rhea" id="RHEA-COMP:12147"/>
        <dbReference type="Rhea" id="RHEA-COMP:12148"/>
        <dbReference type="ChEBI" id="CHEBI:33019"/>
        <dbReference type="ChEBI" id="CHEBI:46398"/>
        <dbReference type="ChEBI" id="CHEBI:46858"/>
        <dbReference type="ChEBI" id="CHEBI:90602"/>
        <dbReference type="EC" id="2.7.7.59"/>
    </reaction>
</comment>
<dbReference type="SUPFAM" id="SSF81301">
    <property type="entry name" value="Nucleotidyltransferase"/>
    <property type="match status" value="1"/>
</dbReference>
<dbReference type="HAMAP" id="MF_00277">
    <property type="entry name" value="PII_uridylyl_transf"/>
    <property type="match status" value="1"/>
</dbReference>
<dbReference type="Pfam" id="PF08335">
    <property type="entry name" value="GlnD_UR_UTase"/>
    <property type="match status" value="1"/>
</dbReference>
<dbReference type="Gene3D" id="3.30.70.260">
    <property type="match status" value="1"/>
</dbReference>
<dbReference type="PIRSF" id="PIRSF006288">
    <property type="entry name" value="PII_uridyltransf"/>
    <property type="match status" value="1"/>
</dbReference>
<accession>A0A227KNN8</accession>
<comment type="activity regulation">
    <text evidence="7">Uridylyltransferase (UTase) activity is inhibited by glutamine, while glutamine activates uridylyl-removing (UR) activity.</text>
</comment>
<proteinExistence type="inferred from homology"/>
<dbReference type="PANTHER" id="PTHR47320:SF1">
    <property type="entry name" value="BIFUNCTIONAL URIDYLYLTRANSFERASE_URIDYLYL-REMOVING ENZYME"/>
    <property type="match status" value="1"/>
</dbReference>
<dbReference type="GeneID" id="78361542"/>
<keyword evidence="2 7" id="KW-0548">Nucleotidyltransferase</keyword>
<dbReference type="InterPro" id="IPR003607">
    <property type="entry name" value="HD/PDEase_dom"/>
</dbReference>
<keyword evidence="11" id="KW-1185">Reference proteome</keyword>
<dbReference type="GO" id="GO:0006808">
    <property type="term" value="P:regulation of nitrogen utilization"/>
    <property type="evidence" value="ECO:0007669"/>
    <property type="project" value="UniProtKB-UniRule"/>
</dbReference>
<keyword evidence="6 7" id="KW-0511">Multifunctional enzyme</keyword>
<dbReference type="EC" id="2.7.7.59" evidence="7"/>
<keyword evidence="5 7" id="KW-0460">Magnesium</keyword>
<dbReference type="InterPro" id="IPR002934">
    <property type="entry name" value="Polymerase_NTP_transf_dom"/>
</dbReference>
<comment type="catalytic activity">
    <reaction evidence="7">
        <text>[protein-PII]-uridylyl-L-tyrosine + H2O = [protein-PII]-L-tyrosine + UMP + H(+)</text>
        <dbReference type="Rhea" id="RHEA:48600"/>
        <dbReference type="Rhea" id="RHEA-COMP:12147"/>
        <dbReference type="Rhea" id="RHEA-COMP:12148"/>
        <dbReference type="ChEBI" id="CHEBI:15377"/>
        <dbReference type="ChEBI" id="CHEBI:15378"/>
        <dbReference type="ChEBI" id="CHEBI:46858"/>
        <dbReference type="ChEBI" id="CHEBI:57865"/>
        <dbReference type="ChEBI" id="CHEBI:90602"/>
    </reaction>
</comment>
<comment type="domain">
    <text evidence="7">Has four distinct domains: an N-terminal nucleotidyltransferase (NT) domain responsible for UTase activity, a central HD domain that encodes UR activity, and two C-terminal ACT domains that seem to have a role in glutamine sensing.</text>
</comment>
<comment type="cofactor">
    <cofactor evidence="7">
        <name>Mg(2+)</name>
        <dbReference type="ChEBI" id="CHEBI:18420"/>
    </cofactor>
</comment>
<evidence type="ECO:0000256" key="7">
    <source>
        <dbReference type="HAMAP-Rule" id="MF_00277"/>
    </source>
</evidence>
<reference evidence="11" key="1">
    <citation type="submission" date="2017-05" db="EMBL/GenBank/DDBJ databases">
        <title>Improved OligoMM genomes.</title>
        <authorList>
            <person name="Garzetti D."/>
        </authorList>
    </citation>
    <scope>NUCLEOTIDE SEQUENCE [LARGE SCALE GENOMIC DNA]</scope>
    <source>
        <strain evidence="11">YL45</strain>
    </source>
</reference>
<comment type="function">
    <text evidence="7">Modifies, by uridylylation and deuridylylation, the PII regulatory proteins (GlnB and homologs), in response to the nitrogen status of the cell that GlnD senses through the glutamine level. Under low glutamine levels, catalyzes the conversion of the PII proteins and UTP to PII-UMP and PPi, while under higher glutamine levels, GlnD hydrolyzes PII-UMP to PII and UMP (deuridylylation). Thus, controls uridylylation state and activity of the PII proteins, and plays an important role in the regulation of nitrogen metabolism.</text>
</comment>
<dbReference type="PROSITE" id="PS51671">
    <property type="entry name" value="ACT"/>
    <property type="match status" value="2"/>
</dbReference>
<keyword evidence="3" id="KW-0677">Repeat</keyword>
<evidence type="ECO:0000259" key="8">
    <source>
        <dbReference type="PROSITE" id="PS51671"/>
    </source>
</evidence>
<evidence type="ECO:0000313" key="10">
    <source>
        <dbReference type="EMBL" id="OXE49646.1"/>
    </source>
</evidence>
<dbReference type="InterPro" id="IPR043519">
    <property type="entry name" value="NT_sf"/>
</dbReference>
<dbReference type="NCBIfam" id="TIGR01693">
    <property type="entry name" value="UTase_glnD"/>
    <property type="match status" value="1"/>
</dbReference>
<dbReference type="CDD" id="cd04900">
    <property type="entry name" value="ACT_UUR-like_1"/>
    <property type="match status" value="1"/>
</dbReference>
<dbReference type="Pfam" id="PF01909">
    <property type="entry name" value="NTP_transf_2"/>
    <property type="match status" value="1"/>
</dbReference>
<feature type="domain" description="ACT" evidence="8">
    <location>
        <begin position="781"/>
        <end position="852"/>
    </location>
</feature>
<evidence type="ECO:0000313" key="11">
    <source>
        <dbReference type="Proteomes" id="UP000214610"/>
    </source>
</evidence>
<evidence type="ECO:0000256" key="4">
    <source>
        <dbReference type="ARBA" id="ARBA00022801"/>
    </source>
</evidence>
<dbReference type="InterPro" id="IPR006674">
    <property type="entry name" value="HD_domain"/>
</dbReference>
<keyword evidence="4 7" id="KW-0378">Hydrolase</keyword>
<dbReference type="InterPro" id="IPR045865">
    <property type="entry name" value="ACT-like_dom_sf"/>
</dbReference>
<dbReference type="GO" id="GO:0008081">
    <property type="term" value="F:phosphoric diester hydrolase activity"/>
    <property type="evidence" value="ECO:0007669"/>
    <property type="project" value="UniProtKB-UniRule"/>
</dbReference>
<evidence type="ECO:0000256" key="5">
    <source>
        <dbReference type="ARBA" id="ARBA00022842"/>
    </source>
</evidence>
<dbReference type="InterPro" id="IPR002912">
    <property type="entry name" value="ACT_dom"/>
</dbReference>
<evidence type="ECO:0000256" key="2">
    <source>
        <dbReference type="ARBA" id="ARBA00022695"/>
    </source>
</evidence>
<dbReference type="Pfam" id="PF01966">
    <property type="entry name" value="HD"/>
    <property type="match status" value="1"/>
</dbReference>
<dbReference type="GO" id="GO:0008773">
    <property type="term" value="F:[protein-PII] uridylyltransferase activity"/>
    <property type="evidence" value="ECO:0007669"/>
    <property type="project" value="UniProtKB-UniRule"/>
</dbReference>
<dbReference type="SUPFAM" id="SSF81891">
    <property type="entry name" value="Poly A polymerase C-terminal region-like"/>
    <property type="match status" value="1"/>
</dbReference>
<feature type="domain" description="HD" evidence="9">
    <location>
        <begin position="433"/>
        <end position="549"/>
    </location>
</feature>
<comment type="caution">
    <text evidence="7">Lacks conserved residue(s) required for the propagation of feature annotation.</text>
</comment>
<dbReference type="PANTHER" id="PTHR47320">
    <property type="entry name" value="BIFUNCTIONAL URIDYLYLTRANSFERASE/URIDYLYL-REMOVING ENZYME"/>
    <property type="match status" value="1"/>
</dbReference>
<feature type="domain" description="ACT" evidence="8">
    <location>
        <begin position="673"/>
        <end position="753"/>
    </location>
</feature>
<dbReference type="EC" id="3.1.4.-" evidence="7"/>
<dbReference type="InterPro" id="IPR013546">
    <property type="entry name" value="PII_UdlTrfase/GS_AdlTrfase"/>
</dbReference>
<dbReference type="EMBL" id="NHMP01000003">
    <property type="protein sequence ID" value="OXE49646.1"/>
    <property type="molecule type" value="Genomic_DNA"/>
</dbReference>
<protein>
    <recommendedName>
        <fullName evidence="7">Bifunctional uridylyltransferase/uridylyl-removing enzyme</fullName>
        <shortName evidence="7">UTase/UR</shortName>
    </recommendedName>
    <alternativeName>
        <fullName evidence="7">Bifunctional [protein-PII] modification enzyme</fullName>
    </alternativeName>
    <alternativeName>
        <fullName evidence="7">Bifunctional nitrogen sensor protein</fullName>
    </alternativeName>
    <domain>
        <recommendedName>
            <fullName evidence="7">[Protein-PII] uridylyltransferase</fullName>
            <shortName evidence="7">PII uridylyltransferase</shortName>
            <shortName evidence="7">UTase</shortName>
            <ecNumber evidence="7">2.7.7.59</ecNumber>
        </recommendedName>
    </domain>
    <domain>
        <recommendedName>
            <fullName evidence="7">[Protein-PII]-UMP uridylyl-removing enzyme</fullName>
            <shortName evidence="7">UR</shortName>
            <ecNumber evidence="7">3.1.4.-</ecNumber>
        </recommendedName>
    </domain>
</protein>
<keyword evidence="1 7" id="KW-0808">Transferase</keyword>
<dbReference type="Proteomes" id="UP000214610">
    <property type="component" value="Unassembled WGS sequence"/>
</dbReference>
<dbReference type="PROSITE" id="PS51831">
    <property type="entry name" value="HD"/>
    <property type="match status" value="1"/>
</dbReference>
<name>A0A227KNN8_9BURK</name>
<dbReference type="RefSeq" id="WP_066593005.1">
    <property type="nucleotide sequence ID" value="NZ_CAPCJR010000011.1"/>
</dbReference>
<organism evidence="10 11">
    <name type="scientific">Turicimonas muris</name>
    <dbReference type="NCBI Taxonomy" id="1796652"/>
    <lineage>
        <taxon>Bacteria</taxon>
        <taxon>Pseudomonadati</taxon>
        <taxon>Pseudomonadota</taxon>
        <taxon>Betaproteobacteria</taxon>
        <taxon>Burkholderiales</taxon>
        <taxon>Sutterellaceae</taxon>
        <taxon>Turicimonas</taxon>
    </lineage>
</organism>
<dbReference type="SUPFAM" id="SSF55021">
    <property type="entry name" value="ACT-like"/>
    <property type="match status" value="1"/>
</dbReference>
<evidence type="ECO:0000256" key="3">
    <source>
        <dbReference type="ARBA" id="ARBA00022737"/>
    </source>
</evidence>
<dbReference type="InterPro" id="IPR010043">
    <property type="entry name" value="UTase/UR"/>
</dbReference>
<comment type="caution">
    <text evidence="10">The sequence shown here is derived from an EMBL/GenBank/DDBJ whole genome shotgun (WGS) entry which is preliminary data.</text>
</comment>
<dbReference type="AlphaFoldDB" id="A0A227KNN8"/>
<dbReference type="CDD" id="cd04899">
    <property type="entry name" value="ACT_ACR-UUR-like_2"/>
    <property type="match status" value="1"/>
</dbReference>
<dbReference type="SMART" id="SM00471">
    <property type="entry name" value="HDc"/>
    <property type="match status" value="1"/>
</dbReference>
<sequence length="852" mass="97936">MNQQAVTDFTNERQILAKEFKEHSDPFEYLLKHTHAADEAIETICTDNNLSPRIAVVAVGGYGRCELFPFSDLDLLFLLPEDVKDSELKVIEQVLNDLWSLGLTVGHSVRTIDECISQAEEDITAQTAMLESRFLMGDADLYKKYTERMEVQLNFVDFFRAKFIEQQQRHLRFQETTYALEPNIKESPGGLRDLHIVTWILKAAYLDAAKKNKEIPSLLTNYEQTKIHEDMKTLFWLRIHVHLLVNRHEDRLLFEIQESLAKELGFKADADRRASEKLMQQYYAVASSIELLNDVILQALKEHFVSVTKQKGVSIGNGFLVKGDVLDTENENFYQNDPAMLLMPFVLATEHREINKFSTTIHRAYGNLDKRIPDNFASLDEVKSSFLKILKAKKGVYHCLKEMNKLGILSKLIPPFGRIVGQLQHDLFHAYTVDQHTILAISYLRRFTKSENAHEMPLMTELMMSLEDNWRLVAALLFHDIGKGRGGDHSRIGAEEVKIFAKSYNLTPEETDYIEFLVREHLTMSRVAQKQDISDPEVIKKFAEKVVSLDRLTGLYLITVADIRATGPKVWNSWKAKLLEELFYATANFLQGKSLSKTMLVNNRREDVLKAGNFNAKEKEKLEQFWEDFDVGYFMRHSVDNILWQSKELLEHMDRKSSYVIYRPVKGLPNAYEVVVLTEDRNELFARIVSTFQSYRLSILEARIYTGKTGRVLDHFVVIDNNLNSSSEEKFEELKADLINRLDNQLPLQPPIKGRLSRHSKNFPITPEVQLRVDAGGSHYLLSVAATDRLGILATIARVFIEFKINLITARIATLGERIEDVFVIKNPRLADPQFAAEFETALLKILELRPS</sequence>
<comment type="similarity">
    <text evidence="7">Belongs to the GlnD family.</text>
</comment>
<evidence type="ECO:0000256" key="1">
    <source>
        <dbReference type="ARBA" id="ARBA00022679"/>
    </source>
</evidence>
<evidence type="ECO:0000256" key="6">
    <source>
        <dbReference type="ARBA" id="ARBA00023268"/>
    </source>
</evidence>
<dbReference type="Gene3D" id="1.10.3090.10">
    <property type="entry name" value="cca-adding enzyme, domain 2"/>
    <property type="match status" value="1"/>
</dbReference>
<dbReference type="CDD" id="cd00077">
    <property type="entry name" value="HDc"/>
    <property type="match status" value="1"/>
</dbReference>
<gene>
    <name evidence="7" type="primary">glnD</name>
    <name evidence="10" type="ORF">ADH67_05800</name>
</gene>
<feature type="region of interest" description="Uridylyltransferase" evidence="7">
    <location>
        <begin position="1"/>
        <end position="314"/>
    </location>
</feature>
<evidence type="ECO:0000259" key="9">
    <source>
        <dbReference type="PROSITE" id="PS51831"/>
    </source>
</evidence>